<evidence type="ECO:0000256" key="2">
    <source>
        <dbReference type="ARBA" id="ARBA00005314"/>
    </source>
</evidence>
<sequence>MQATRVLSSLFLTQAVLGCFPSRERQAITPAELLKTFMDNQNRELEIEKQQCIVTQSTHQPGVSAENSTYCDVMWDGVMCWKPALPGTLATEPCPEYIARFVSEGFAMRWCADNGSWSLKQEKGCIPQQNAEHVVHIGPIEDSVLLARWVPVLKTVSQVGYSVSLVTLTVAFCLLSVMKKLRCPRNMLHLHLFLSFMLRAFITLLIDILFVKGVGLAKDVEVDEGGLVDFKPDRNNWDCKALTTICNYFIIANYTWIFMEGLYLHNLIFLALFSDTSAITHYVILGWGLPVLFVVPWVAMRVKLEDTMCWTTHDDPHIFLLIRLPVVTSILLSFALFLNIVRVLLVKMKSNVNLEQRRWRYRRWAKSTLILVPLFGAHYVFFIWMSPSQKISEMLEIVCLFCDQMFASLQGFFVSLLYCLLNSEVRAEVVRKWMSYRYHRDQPTRGSAQSLPVGLNSMLTVSRAYNGRWGRVSL</sequence>
<evidence type="ECO:0000256" key="3">
    <source>
        <dbReference type="ARBA" id="ARBA00022475"/>
    </source>
</evidence>
<evidence type="ECO:0000313" key="15">
    <source>
        <dbReference type="EMBL" id="PNF18663.1"/>
    </source>
</evidence>
<evidence type="ECO:0000256" key="11">
    <source>
        <dbReference type="SAM" id="Phobius"/>
    </source>
</evidence>
<dbReference type="InterPro" id="IPR001879">
    <property type="entry name" value="GPCR_2_extracellular_dom"/>
</dbReference>
<dbReference type="GO" id="GO:0017046">
    <property type="term" value="F:peptide hormone binding"/>
    <property type="evidence" value="ECO:0007669"/>
    <property type="project" value="TreeGrafter"/>
</dbReference>
<evidence type="ECO:0000259" key="13">
    <source>
        <dbReference type="PROSITE" id="PS50227"/>
    </source>
</evidence>
<comment type="subcellular location">
    <subcellularLocation>
        <location evidence="1">Cell membrane</location>
        <topology evidence="1">Multi-pass membrane protein</topology>
    </subcellularLocation>
</comment>
<dbReference type="Pfam" id="PF02793">
    <property type="entry name" value="HRM"/>
    <property type="match status" value="1"/>
</dbReference>
<dbReference type="Proteomes" id="UP000235965">
    <property type="component" value="Unassembled WGS sequence"/>
</dbReference>
<keyword evidence="3" id="KW-1003">Cell membrane</keyword>
<dbReference type="InterPro" id="IPR017983">
    <property type="entry name" value="GPCR_2_secretin-like_CS"/>
</dbReference>
<feature type="transmembrane region" description="Helical" evidence="11">
    <location>
        <begin position="190"/>
        <end position="211"/>
    </location>
</feature>
<evidence type="ECO:0008006" key="17">
    <source>
        <dbReference type="Google" id="ProtNLM"/>
    </source>
</evidence>
<dbReference type="Pfam" id="PF00002">
    <property type="entry name" value="7tm_2"/>
    <property type="match status" value="1"/>
</dbReference>
<dbReference type="AlphaFoldDB" id="A0A2J7PQP8"/>
<evidence type="ECO:0000256" key="7">
    <source>
        <dbReference type="ARBA" id="ARBA00023136"/>
    </source>
</evidence>
<evidence type="ECO:0000256" key="9">
    <source>
        <dbReference type="ARBA" id="ARBA00023180"/>
    </source>
</evidence>
<gene>
    <name evidence="15" type="ORF">B7P43_G05051</name>
</gene>
<keyword evidence="6" id="KW-0297">G-protein coupled receptor</keyword>
<evidence type="ECO:0000256" key="5">
    <source>
        <dbReference type="ARBA" id="ARBA00022989"/>
    </source>
</evidence>
<accession>A0A2J7PQP8</accession>
<evidence type="ECO:0000256" key="10">
    <source>
        <dbReference type="ARBA" id="ARBA00023224"/>
    </source>
</evidence>
<dbReference type="Gene3D" id="4.10.1240.10">
    <property type="entry name" value="GPCR, family 2, extracellular hormone receptor domain"/>
    <property type="match status" value="1"/>
</dbReference>
<dbReference type="PROSITE" id="PS50261">
    <property type="entry name" value="G_PROTEIN_RECEP_F2_4"/>
    <property type="match status" value="1"/>
</dbReference>
<evidence type="ECO:0000256" key="6">
    <source>
        <dbReference type="ARBA" id="ARBA00023040"/>
    </source>
</evidence>
<name>A0A2J7PQP8_9NEOP</name>
<dbReference type="FunFam" id="1.20.1070.10:FF:000527">
    <property type="entry name" value="Parathyroid hormone/parathyroid hormone-related peptide receptor"/>
    <property type="match status" value="1"/>
</dbReference>
<reference evidence="15 16" key="1">
    <citation type="submission" date="2017-12" db="EMBL/GenBank/DDBJ databases">
        <title>Hemimetabolous genomes reveal molecular basis of termite eusociality.</title>
        <authorList>
            <person name="Harrison M.C."/>
            <person name="Jongepier E."/>
            <person name="Robertson H.M."/>
            <person name="Arning N."/>
            <person name="Bitard-Feildel T."/>
            <person name="Chao H."/>
            <person name="Childers C.P."/>
            <person name="Dinh H."/>
            <person name="Doddapaneni H."/>
            <person name="Dugan S."/>
            <person name="Gowin J."/>
            <person name="Greiner C."/>
            <person name="Han Y."/>
            <person name="Hu H."/>
            <person name="Hughes D.S.T."/>
            <person name="Huylmans A.-K."/>
            <person name="Kemena C."/>
            <person name="Kremer L.P.M."/>
            <person name="Lee S.L."/>
            <person name="Lopez-Ezquerra A."/>
            <person name="Mallet L."/>
            <person name="Monroy-Kuhn J.M."/>
            <person name="Moser A."/>
            <person name="Murali S.C."/>
            <person name="Muzny D.M."/>
            <person name="Otani S."/>
            <person name="Piulachs M.-D."/>
            <person name="Poelchau M."/>
            <person name="Qu J."/>
            <person name="Schaub F."/>
            <person name="Wada-Katsumata A."/>
            <person name="Worley K.C."/>
            <person name="Xie Q."/>
            <person name="Ylla G."/>
            <person name="Poulsen M."/>
            <person name="Gibbs R.A."/>
            <person name="Schal C."/>
            <person name="Richards S."/>
            <person name="Belles X."/>
            <person name="Korb J."/>
            <person name="Bornberg-Bauer E."/>
        </authorList>
    </citation>
    <scope>NUCLEOTIDE SEQUENCE [LARGE SCALE GENOMIC DNA]</scope>
    <source>
        <tissue evidence="15">Whole body</tissue>
    </source>
</reference>
<keyword evidence="9" id="KW-0325">Glycoprotein</keyword>
<dbReference type="SUPFAM" id="SSF111418">
    <property type="entry name" value="Hormone receptor domain"/>
    <property type="match status" value="1"/>
</dbReference>
<dbReference type="Gene3D" id="1.20.1070.10">
    <property type="entry name" value="Rhodopsin 7-helix transmembrane proteins"/>
    <property type="match status" value="1"/>
</dbReference>
<feature type="transmembrane region" description="Helical" evidence="11">
    <location>
        <begin position="405"/>
        <end position="425"/>
    </location>
</feature>
<dbReference type="SMART" id="SM00008">
    <property type="entry name" value="HormR"/>
    <property type="match status" value="1"/>
</dbReference>
<dbReference type="GO" id="GO:0007166">
    <property type="term" value="P:cell surface receptor signaling pathway"/>
    <property type="evidence" value="ECO:0007669"/>
    <property type="project" value="InterPro"/>
</dbReference>
<organism evidence="15 16">
    <name type="scientific">Cryptotermes secundus</name>
    <dbReference type="NCBI Taxonomy" id="105785"/>
    <lineage>
        <taxon>Eukaryota</taxon>
        <taxon>Metazoa</taxon>
        <taxon>Ecdysozoa</taxon>
        <taxon>Arthropoda</taxon>
        <taxon>Hexapoda</taxon>
        <taxon>Insecta</taxon>
        <taxon>Pterygota</taxon>
        <taxon>Neoptera</taxon>
        <taxon>Polyneoptera</taxon>
        <taxon>Dictyoptera</taxon>
        <taxon>Blattodea</taxon>
        <taxon>Blattoidea</taxon>
        <taxon>Termitoidae</taxon>
        <taxon>Kalotermitidae</taxon>
        <taxon>Cryptotermitinae</taxon>
        <taxon>Cryptotermes</taxon>
    </lineage>
</organism>
<dbReference type="GO" id="GO:0008528">
    <property type="term" value="F:G protein-coupled peptide receptor activity"/>
    <property type="evidence" value="ECO:0007669"/>
    <property type="project" value="TreeGrafter"/>
</dbReference>
<dbReference type="GO" id="GO:0007188">
    <property type="term" value="P:adenylate cyclase-modulating G protein-coupled receptor signaling pathway"/>
    <property type="evidence" value="ECO:0007669"/>
    <property type="project" value="TreeGrafter"/>
</dbReference>
<evidence type="ECO:0000259" key="14">
    <source>
        <dbReference type="PROSITE" id="PS50261"/>
    </source>
</evidence>
<feature type="domain" description="G-protein coupled receptors family 2 profile 2" evidence="14">
    <location>
        <begin position="153"/>
        <end position="422"/>
    </location>
</feature>
<feature type="domain" description="G-protein coupled receptors family 2 profile 1" evidence="13">
    <location>
        <begin position="51"/>
        <end position="125"/>
    </location>
</feature>
<feature type="transmembrane region" description="Helical" evidence="11">
    <location>
        <begin position="280"/>
        <end position="300"/>
    </location>
</feature>
<keyword evidence="10" id="KW-0807">Transducer</keyword>
<dbReference type="InterPro" id="IPR017981">
    <property type="entry name" value="GPCR_2-like_7TM"/>
</dbReference>
<dbReference type="InterPro" id="IPR036445">
    <property type="entry name" value="GPCR_2_extracell_dom_sf"/>
</dbReference>
<comment type="similarity">
    <text evidence="2">Belongs to the G-protein coupled receptor 2 family.</text>
</comment>
<dbReference type="InterPro" id="IPR000832">
    <property type="entry name" value="GPCR_2_secretin-like"/>
</dbReference>
<dbReference type="GO" id="GO:0005886">
    <property type="term" value="C:plasma membrane"/>
    <property type="evidence" value="ECO:0007669"/>
    <property type="project" value="UniProtKB-SubCell"/>
</dbReference>
<keyword evidence="5 11" id="KW-1133">Transmembrane helix</keyword>
<dbReference type="OrthoDB" id="16753at2759"/>
<feature type="transmembrane region" description="Helical" evidence="11">
    <location>
        <begin position="367"/>
        <end position="385"/>
    </location>
</feature>
<evidence type="ECO:0000256" key="1">
    <source>
        <dbReference type="ARBA" id="ARBA00004651"/>
    </source>
</evidence>
<keyword evidence="7 11" id="KW-0472">Membrane</keyword>
<evidence type="ECO:0000256" key="4">
    <source>
        <dbReference type="ARBA" id="ARBA00022692"/>
    </source>
</evidence>
<feature type="signal peptide" evidence="12">
    <location>
        <begin position="1"/>
        <end position="18"/>
    </location>
</feature>
<protein>
    <recommendedName>
        <fullName evidence="17">Parathyroid hormone/parathyroid hormone-related peptide receptor</fullName>
    </recommendedName>
</protein>
<feature type="transmembrane region" description="Helical" evidence="11">
    <location>
        <begin position="159"/>
        <end position="178"/>
    </location>
</feature>
<dbReference type="PROSITE" id="PS50227">
    <property type="entry name" value="G_PROTEIN_RECEP_F2_3"/>
    <property type="match status" value="1"/>
</dbReference>
<comment type="caution">
    <text evidence="15">The sequence shown here is derived from an EMBL/GenBank/DDBJ whole genome shotgun (WGS) entry which is preliminary data.</text>
</comment>
<dbReference type="InterPro" id="IPR050332">
    <property type="entry name" value="GPCR_2"/>
</dbReference>
<dbReference type="PANTHER" id="PTHR45620:SF1">
    <property type="entry name" value="G-PROTEIN COUPLED RECEPTORS FAMILY 2 PROFILE 2 DOMAIN-CONTAINING PROTEIN"/>
    <property type="match status" value="1"/>
</dbReference>
<dbReference type="PRINTS" id="PR00249">
    <property type="entry name" value="GPCRSECRETIN"/>
</dbReference>
<feature type="chain" id="PRO_5014468709" description="Parathyroid hormone/parathyroid hormone-related peptide receptor" evidence="12">
    <location>
        <begin position="19"/>
        <end position="474"/>
    </location>
</feature>
<dbReference type="STRING" id="105785.A0A2J7PQP8"/>
<dbReference type="PROSITE" id="PS51257">
    <property type="entry name" value="PROKAR_LIPOPROTEIN"/>
    <property type="match status" value="1"/>
</dbReference>
<evidence type="ECO:0000256" key="8">
    <source>
        <dbReference type="ARBA" id="ARBA00023170"/>
    </source>
</evidence>
<dbReference type="InParanoid" id="A0A2J7PQP8"/>
<feature type="transmembrane region" description="Helical" evidence="11">
    <location>
        <begin position="254"/>
        <end position="273"/>
    </location>
</feature>
<dbReference type="PROSITE" id="PS00650">
    <property type="entry name" value="G_PROTEIN_RECEP_F2_2"/>
    <property type="match status" value="1"/>
</dbReference>
<keyword evidence="4 11" id="KW-0812">Transmembrane</keyword>
<evidence type="ECO:0000256" key="12">
    <source>
        <dbReference type="SAM" id="SignalP"/>
    </source>
</evidence>
<evidence type="ECO:0000313" key="16">
    <source>
        <dbReference type="Proteomes" id="UP000235965"/>
    </source>
</evidence>
<proteinExistence type="inferred from homology"/>
<dbReference type="EMBL" id="NEVH01022635">
    <property type="protein sequence ID" value="PNF18663.1"/>
    <property type="molecule type" value="Genomic_DNA"/>
</dbReference>
<dbReference type="PANTHER" id="PTHR45620">
    <property type="entry name" value="PDF RECEPTOR-LIKE PROTEIN-RELATED"/>
    <property type="match status" value="1"/>
</dbReference>
<feature type="transmembrane region" description="Helical" evidence="11">
    <location>
        <begin position="320"/>
        <end position="346"/>
    </location>
</feature>
<dbReference type="PROSITE" id="PS00649">
    <property type="entry name" value="G_PROTEIN_RECEP_F2_1"/>
    <property type="match status" value="1"/>
</dbReference>
<keyword evidence="16" id="KW-1185">Reference proteome</keyword>
<keyword evidence="12" id="KW-0732">Signal</keyword>
<keyword evidence="8" id="KW-0675">Receptor</keyword>